<evidence type="ECO:0000313" key="3">
    <source>
        <dbReference type="Proteomes" id="UP000054564"/>
    </source>
</evidence>
<name>A0A0L0V6Y9_9BASI</name>
<accession>A0A0L0V6Y9</accession>
<organism evidence="2 3">
    <name type="scientific">Puccinia striiformis f. sp. tritici PST-78</name>
    <dbReference type="NCBI Taxonomy" id="1165861"/>
    <lineage>
        <taxon>Eukaryota</taxon>
        <taxon>Fungi</taxon>
        <taxon>Dikarya</taxon>
        <taxon>Basidiomycota</taxon>
        <taxon>Pucciniomycotina</taxon>
        <taxon>Pucciniomycetes</taxon>
        <taxon>Pucciniales</taxon>
        <taxon>Pucciniaceae</taxon>
        <taxon>Puccinia</taxon>
    </lineage>
</organism>
<keyword evidence="3" id="KW-1185">Reference proteome</keyword>
<dbReference type="AlphaFoldDB" id="A0A0L0V6Y9"/>
<sequence length="294" mass="32246">MSSTTVPFGFSDCSGGGGLFYGSPGPPSDASPRVATPPGNASEASGSQTETLLVLLAKQKEAEGFGNEALGHAHLLFRTLGGHQPAVSLVYVVGLEARHLSVWKRMYSCRRWNALCDRDIHHQWSGDVRILPFRHQFSIGSSFLQDQSLKLLFIFIVFAGTLLEDLQDKPRVASGASEAGPNRGHPGGFVLGAKVISIGVYPTTAEEVHPAQTEDKLEQLLQSLLEVGILTVQVMYKKVHEREITGQVEESPWDSVIIEITLHKRGPKSKTKKKHSHRVKLIKRNELIENIAEI</sequence>
<protein>
    <submittedName>
        <fullName evidence="2">Uncharacterized protein</fullName>
    </submittedName>
</protein>
<gene>
    <name evidence="2" type="ORF">PSTG_11630</name>
</gene>
<feature type="region of interest" description="Disordered" evidence="1">
    <location>
        <begin position="21"/>
        <end position="47"/>
    </location>
</feature>
<comment type="caution">
    <text evidence="2">The sequence shown here is derived from an EMBL/GenBank/DDBJ whole genome shotgun (WGS) entry which is preliminary data.</text>
</comment>
<evidence type="ECO:0000313" key="2">
    <source>
        <dbReference type="EMBL" id="KNE95033.1"/>
    </source>
</evidence>
<dbReference type="EMBL" id="AJIL01000104">
    <property type="protein sequence ID" value="KNE95033.1"/>
    <property type="molecule type" value="Genomic_DNA"/>
</dbReference>
<reference evidence="3" key="1">
    <citation type="submission" date="2014-03" db="EMBL/GenBank/DDBJ databases">
        <title>The Genome Sequence of Puccinia striiformis f. sp. tritici PST-78.</title>
        <authorList>
            <consortium name="The Broad Institute Genome Sequencing Platform"/>
            <person name="Cuomo C."/>
            <person name="Hulbert S."/>
            <person name="Chen X."/>
            <person name="Walker B."/>
            <person name="Young S.K."/>
            <person name="Zeng Q."/>
            <person name="Gargeya S."/>
            <person name="Fitzgerald M."/>
            <person name="Haas B."/>
            <person name="Abouelleil A."/>
            <person name="Alvarado L."/>
            <person name="Arachchi H.M."/>
            <person name="Berlin A.M."/>
            <person name="Chapman S.B."/>
            <person name="Goldberg J."/>
            <person name="Griggs A."/>
            <person name="Gujja S."/>
            <person name="Hansen M."/>
            <person name="Howarth C."/>
            <person name="Imamovic A."/>
            <person name="Larimer J."/>
            <person name="McCowan C."/>
            <person name="Montmayeur A."/>
            <person name="Murphy C."/>
            <person name="Neiman D."/>
            <person name="Pearson M."/>
            <person name="Priest M."/>
            <person name="Roberts A."/>
            <person name="Saif S."/>
            <person name="Shea T."/>
            <person name="Sisk P."/>
            <person name="Sykes S."/>
            <person name="Wortman J."/>
            <person name="Nusbaum C."/>
            <person name="Birren B."/>
        </authorList>
    </citation>
    <scope>NUCLEOTIDE SEQUENCE [LARGE SCALE GENOMIC DNA]</scope>
    <source>
        <strain evidence="3">race PST-78</strain>
    </source>
</reference>
<proteinExistence type="predicted"/>
<dbReference type="Proteomes" id="UP000054564">
    <property type="component" value="Unassembled WGS sequence"/>
</dbReference>
<evidence type="ECO:0000256" key="1">
    <source>
        <dbReference type="SAM" id="MobiDB-lite"/>
    </source>
</evidence>